<sequence>MRSLLLARATQTPIEGIDFEGIDSTATAASSSSHSPAPAMLAAAISARSTGSGPIDGTEWVYHSRSFGFSKDRNEKDFCGTVVGWAKLESVVKDQFLLRLISSFLELPIIDNTGMGKASSFRRESTRNFSCLLKLVSSGILPLPSKEGQKEDNLDRALVLFPYLSLHLNQKGVQLTWNANLTGLEYWTASSKAKEQLRNS</sequence>
<gene>
    <name evidence="1" type="ORF">WN944_018784</name>
</gene>
<organism evidence="1 2">
    <name type="scientific">Citrus x changshan-huyou</name>
    <dbReference type="NCBI Taxonomy" id="2935761"/>
    <lineage>
        <taxon>Eukaryota</taxon>
        <taxon>Viridiplantae</taxon>
        <taxon>Streptophyta</taxon>
        <taxon>Embryophyta</taxon>
        <taxon>Tracheophyta</taxon>
        <taxon>Spermatophyta</taxon>
        <taxon>Magnoliopsida</taxon>
        <taxon>eudicotyledons</taxon>
        <taxon>Gunneridae</taxon>
        <taxon>Pentapetalae</taxon>
        <taxon>rosids</taxon>
        <taxon>malvids</taxon>
        <taxon>Sapindales</taxon>
        <taxon>Rutaceae</taxon>
        <taxon>Aurantioideae</taxon>
        <taxon>Citrus</taxon>
    </lineage>
</organism>
<dbReference type="EMBL" id="JBCGBO010000007">
    <property type="protein sequence ID" value="KAK9187390.1"/>
    <property type="molecule type" value="Genomic_DNA"/>
</dbReference>
<evidence type="ECO:0000313" key="2">
    <source>
        <dbReference type="Proteomes" id="UP001428341"/>
    </source>
</evidence>
<evidence type="ECO:0000313" key="1">
    <source>
        <dbReference type="EMBL" id="KAK9187390.1"/>
    </source>
</evidence>
<dbReference type="AlphaFoldDB" id="A0AAP0LXE8"/>
<reference evidence="1 2" key="1">
    <citation type="submission" date="2024-05" db="EMBL/GenBank/DDBJ databases">
        <title>Haplotype-resolved chromosome-level genome assembly of Huyou (Citrus changshanensis).</title>
        <authorList>
            <person name="Miao C."/>
            <person name="Chen W."/>
            <person name="Wu Y."/>
            <person name="Wang L."/>
            <person name="Zhao S."/>
            <person name="Grierson D."/>
            <person name="Xu C."/>
            <person name="Chen K."/>
        </authorList>
    </citation>
    <scope>NUCLEOTIDE SEQUENCE [LARGE SCALE GENOMIC DNA]</scope>
    <source>
        <strain evidence="1">01-14</strain>
        <tissue evidence="1">Leaf</tissue>
    </source>
</reference>
<proteinExistence type="predicted"/>
<name>A0AAP0LXE8_9ROSI</name>
<comment type="caution">
    <text evidence="1">The sequence shown here is derived from an EMBL/GenBank/DDBJ whole genome shotgun (WGS) entry which is preliminary data.</text>
</comment>
<keyword evidence="2" id="KW-1185">Reference proteome</keyword>
<accession>A0AAP0LXE8</accession>
<dbReference type="Proteomes" id="UP001428341">
    <property type="component" value="Unassembled WGS sequence"/>
</dbReference>
<protein>
    <submittedName>
        <fullName evidence="1">Uncharacterized protein</fullName>
    </submittedName>
</protein>